<dbReference type="PROSITE" id="PS51257">
    <property type="entry name" value="PROKAR_LIPOPROTEIN"/>
    <property type="match status" value="1"/>
</dbReference>
<name>A0A7T7XMU8_9SPIR</name>
<keyword evidence="1" id="KW-0472">Membrane</keyword>
<dbReference type="InterPro" id="IPR003646">
    <property type="entry name" value="SH3-like_bac-type"/>
</dbReference>
<organism evidence="3 4">
    <name type="scientific">Breznakiella homolactica</name>
    <dbReference type="NCBI Taxonomy" id="2798577"/>
    <lineage>
        <taxon>Bacteria</taxon>
        <taxon>Pseudomonadati</taxon>
        <taxon>Spirochaetota</taxon>
        <taxon>Spirochaetia</taxon>
        <taxon>Spirochaetales</taxon>
        <taxon>Breznakiellaceae</taxon>
        <taxon>Breznakiella</taxon>
    </lineage>
</organism>
<dbReference type="RefSeq" id="WP_215626570.1">
    <property type="nucleotide sequence ID" value="NZ_CP067089.2"/>
</dbReference>
<evidence type="ECO:0000259" key="2">
    <source>
        <dbReference type="PROSITE" id="PS51781"/>
    </source>
</evidence>
<keyword evidence="1" id="KW-0812">Transmembrane</keyword>
<keyword evidence="1" id="KW-1133">Transmembrane helix</keyword>
<accession>A0A7T7XMU8</accession>
<protein>
    <submittedName>
        <fullName evidence="3">SH3 domain-containing protein</fullName>
    </submittedName>
</protein>
<dbReference type="AlphaFoldDB" id="A0A7T7XMU8"/>
<feature type="domain" description="SH3b" evidence="2">
    <location>
        <begin position="106"/>
        <end position="184"/>
    </location>
</feature>
<sequence>MKRKGLSGFYGFCLCIVFSILFSSCTRLLGWGVLLWSVDDPAIPSGTVLPVYIRSNIDQVWVVGIPDEYRESEDSIDKFELPLWQLNFSKNKKDALEQAEAFTEYAKQYAETIQDGLPIREEPDNSARRVYRLRQGQIIKILSLSTGNPAISAAGTPLPGDWYRVLTEDGTTGYCFSYRLRLFEHTGGPLMVTQTVAEETEDKDLELVFSKTWYPESYSTMVSRGRIDLNDLSKKWSFSPGQDSGIAHIYLSNLDRSFPYTSIRRTGNRAWVFEGTNLQMNLRSDTTLAVQFSENGGTQRTLLFVALPGDVDDLIDQETERRKTQFDGIYSQGPVFQSANYGTLVFTEDGKFTWTGFNLLSPSVIPPSVPGTGTIDMGIYLTGSLQNQYTGALTLRFDGAGSRGPSLNFMYVLDSQGLRLEHAPDSVMDGITVVRRASSPLVIYFYIPGR</sequence>
<dbReference type="PROSITE" id="PS51781">
    <property type="entry name" value="SH3B"/>
    <property type="match status" value="1"/>
</dbReference>
<dbReference type="Pfam" id="PF08239">
    <property type="entry name" value="SH3_3"/>
    <property type="match status" value="1"/>
</dbReference>
<dbReference type="EMBL" id="CP067089">
    <property type="protein sequence ID" value="QQO09264.1"/>
    <property type="molecule type" value="Genomic_DNA"/>
</dbReference>
<keyword evidence="4" id="KW-1185">Reference proteome</keyword>
<proteinExistence type="predicted"/>
<evidence type="ECO:0000313" key="3">
    <source>
        <dbReference type="EMBL" id="QQO09264.1"/>
    </source>
</evidence>
<feature type="transmembrane region" description="Helical" evidence="1">
    <location>
        <begin position="12"/>
        <end position="36"/>
    </location>
</feature>
<dbReference type="Gene3D" id="2.30.30.40">
    <property type="entry name" value="SH3 Domains"/>
    <property type="match status" value="1"/>
</dbReference>
<evidence type="ECO:0000313" key="4">
    <source>
        <dbReference type="Proteomes" id="UP000595917"/>
    </source>
</evidence>
<reference evidence="3" key="1">
    <citation type="submission" date="2021-01" db="EMBL/GenBank/DDBJ databases">
        <title>Description of Breznakiella homolactica.</title>
        <authorList>
            <person name="Song Y."/>
            <person name="Brune A."/>
        </authorList>
    </citation>
    <scope>NUCLEOTIDE SEQUENCE</scope>
    <source>
        <strain evidence="3">RmG30</strain>
    </source>
</reference>
<dbReference type="Proteomes" id="UP000595917">
    <property type="component" value="Chromosome"/>
</dbReference>
<dbReference type="KEGG" id="bhc:JFL75_20430"/>
<gene>
    <name evidence="3" type="ORF">JFL75_20430</name>
</gene>
<evidence type="ECO:0000256" key="1">
    <source>
        <dbReference type="SAM" id="Phobius"/>
    </source>
</evidence>